<gene>
    <name evidence="3" type="ORF">E0I26_15830</name>
</gene>
<evidence type="ECO:0000313" key="3">
    <source>
        <dbReference type="EMBL" id="TDE41856.1"/>
    </source>
</evidence>
<protein>
    <submittedName>
        <fullName evidence="3">T9SS type A sorting domain-containing protein</fullName>
    </submittedName>
</protein>
<comment type="caution">
    <text evidence="3">The sequence shown here is derived from an EMBL/GenBank/DDBJ whole genome shotgun (WGS) entry which is preliminary data.</text>
</comment>
<proteinExistence type="predicted"/>
<accession>A0A4R5F369</accession>
<dbReference type="Pfam" id="PF18962">
    <property type="entry name" value="Por_Secre_tail"/>
    <property type="match status" value="1"/>
</dbReference>
<feature type="domain" description="Secretion system C-terminal sorting" evidence="2">
    <location>
        <begin position="281"/>
        <end position="356"/>
    </location>
</feature>
<evidence type="ECO:0000313" key="4">
    <source>
        <dbReference type="Proteomes" id="UP000294814"/>
    </source>
</evidence>
<feature type="non-terminal residue" evidence="3">
    <location>
        <position position="1"/>
    </location>
</feature>
<keyword evidence="1" id="KW-0732">Signal</keyword>
<dbReference type="EMBL" id="SMLG01000016">
    <property type="protein sequence ID" value="TDE41856.1"/>
    <property type="molecule type" value="Genomic_DNA"/>
</dbReference>
<dbReference type="NCBIfam" id="TIGR04183">
    <property type="entry name" value="Por_Secre_tail"/>
    <property type="match status" value="1"/>
</dbReference>
<keyword evidence="4" id="KW-1185">Reference proteome</keyword>
<evidence type="ECO:0000259" key="2">
    <source>
        <dbReference type="Pfam" id="PF18962"/>
    </source>
</evidence>
<dbReference type="Proteomes" id="UP000294814">
    <property type="component" value="Unassembled WGS sequence"/>
</dbReference>
<dbReference type="RefSeq" id="WP_165929465.1">
    <property type="nucleotide sequence ID" value="NZ_SMLG01000016.1"/>
</dbReference>
<organism evidence="3 4">
    <name type="scientific">Flavobacterium rhamnosiphilum</name>
    <dbReference type="NCBI Taxonomy" id="2541724"/>
    <lineage>
        <taxon>Bacteria</taxon>
        <taxon>Pseudomonadati</taxon>
        <taxon>Bacteroidota</taxon>
        <taxon>Flavobacteriia</taxon>
        <taxon>Flavobacteriales</taxon>
        <taxon>Flavobacteriaceae</taxon>
        <taxon>Flavobacterium</taxon>
    </lineage>
</organism>
<sequence>QKKVRITRQYDVTPPELTCAGNKEIECNATIKFDDPTAKDNCTATADIKIEVVSTSADGLTRTWKATDACKNVSTTCSQTITVKSCVHIFPTNTDCASFSNGTAVGLPKVCTSDKDNNGLVDQNVNPGVFFYYSFVTVPPGAFTIDVKQINDSKLDKLFTIQGYSDNTSQIRLTTSSCGTVSFTPSFIDSGSGARLAGTNSSSLPATYIVSIKYETKSIVDGDYSGTNTSSTYTFASYVNGLLASGTTGTINAEVCNTDSAIAPIAPIASKTETAGFTASPVPFKDQLTIRYDFDYVSDVKIEVFNSQGRLVLSKTDTNSYLNKEVTLKLNSNIDKAEVYVVKVTTNRGSSVKKVISSK</sequence>
<dbReference type="AlphaFoldDB" id="A0A4R5F369"/>
<dbReference type="InterPro" id="IPR026444">
    <property type="entry name" value="Secre_tail"/>
</dbReference>
<evidence type="ECO:0000256" key="1">
    <source>
        <dbReference type="ARBA" id="ARBA00022729"/>
    </source>
</evidence>
<name>A0A4R5F369_9FLAO</name>
<reference evidence="3 4" key="1">
    <citation type="submission" date="2019-03" db="EMBL/GenBank/DDBJ databases">
        <title>Novel species of Flavobacterium.</title>
        <authorList>
            <person name="Liu Q."/>
            <person name="Xin Y.-H."/>
        </authorList>
    </citation>
    <scope>NUCLEOTIDE SEQUENCE [LARGE SCALE GENOMIC DNA]</scope>
    <source>
        <strain evidence="3 4">LB3P52</strain>
    </source>
</reference>